<dbReference type="RefSeq" id="WP_310898664.1">
    <property type="nucleotide sequence ID" value="NZ_JAMQOS010000001.1"/>
</dbReference>
<evidence type="ECO:0000256" key="1">
    <source>
        <dbReference type="SAM" id="Phobius"/>
    </source>
</evidence>
<protein>
    <recommendedName>
        <fullName evidence="4">MFS transporter</fullName>
    </recommendedName>
</protein>
<proteinExistence type="predicted"/>
<keyword evidence="1" id="KW-0812">Transmembrane</keyword>
<keyword evidence="3" id="KW-1185">Reference proteome</keyword>
<keyword evidence="1" id="KW-0472">Membrane</keyword>
<dbReference type="Pfam" id="PF25259">
    <property type="entry name" value="DUF7860"/>
    <property type="match status" value="1"/>
</dbReference>
<evidence type="ECO:0000313" key="2">
    <source>
        <dbReference type="EMBL" id="MDS0280817.1"/>
    </source>
</evidence>
<dbReference type="InterPro" id="IPR057182">
    <property type="entry name" value="DUF7860"/>
</dbReference>
<accession>A0ABU2FKH9</accession>
<keyword evidence="1" id="KW-1133">Transmembrane helix</keyword>
<feature type="transmembrane region" description="Helical" evidence="1">
    <location>
        <begin position="54"/>
        <end position="74"/>
    </location>
</feature>
<dbReference type="Proteomes" id="UP001268864">
    <property type="component" value="Unassembled WGS sequence"/>
</dbReference>
<evidence type="ECO:0008006" key="4">
    <source>
        <dbReference type="Google" id="ProtNLM"/>
    </source>
</evidence>
<reference evidence="2 3" key="1">
    <citation type="submission" date="2022-06" db="EMBL/GenBank/DDBJ databases">
        <title>Halomicroarcula sp. a new haloarchaeum isolate from saline soil.</title>
        <authorList>
            <person name="Strakova D."/>
            <person name="Galisteo C."/>
            <person name="Sanchez-Porro C."/>
            <person name="Ventosa A."/>
        </authorList>
    </citation>
    <scope>NUCLEOTIDE SEQUENCE [LARGE SCALE GENOMIC DNA]</scope>
    <source>
        <strain evidence="2 3">S3CR25-11</strain>
    </source>
</reference>
<dbReference type="EMBL" id="JAMQOS010000001">
    <property type="protein sequence ID" value="MDS0280817.1"/>
    <property type="molecule type" value="Genomic_DNA"/>
</dbReference>
<comment type="caution">
    <text evidence="2">The sequence shown here is derived from an EMBL/GenBank/DDBJ whole genome shotgun (WGS) entry which is preliminary data.</text>
</comment>
<evidence type="ECO:0000313" key="3">
    <source>
        <dbReference type="Proteomes" id="UP001268864"/>
    </source>
</evidence>
<gene>
    <name evidence="2" type="ORF">NDI86_01700</name>
</gene>
<sequence>MAQYRNMDHATLAKRGFLLGVGLFALGALGELAGPAVVGPLPGWGSTLLTDMEALGILLGLFSPLVFGIVMPLVE</sequence>
<name>A0ABU2FKH9_9EURY</name>
<organism evidence="2 3">
    <name type="scientific">Haloarcula onubensis</name>
    <dbReference type="NCBI Taxonomy" id="2950539"/>
    <lineage>
        <taxon>Archaea</taxon>
        <taxon>Methanobacteriati</taxon>
        <taxon>Methanobacteriota</taxon>
        <taxon>Stenosarchaea group</taxon>
        <taxon>Halobacteria</taxon>
        <taxon>Halobacteriales</taxon>
        <taxon>Haloarculaceae</taxon>
        <taxon>Haloarcula</taxon>
    </lineage>
</organism>